<evidence type="ECO:0000259" key="9">
    <source>
        <dbReference type="Pfam" id="PF13240"/>
    </source>
</evidence>
<keyword evidence="2" id="KW-1003">Cell membrane</keyword>
<evidence type="ECO:0000256" key="1">
    <source>
        <dbReference type="ARBA" id="ARBA00004651"/>
    </source>
</evidence>
<evidence type="ECO:0000256" key="4">
    <source>
        <dbReference type="ARBA" id="ARBA00022989"/>
    </source>
</evidence>
<keyword evidence="4 7" id="KW-1133">Transmembrane helix</keyword>
<evidence type="ECO:0000256" key="2">
    <source>
        <dbReference type="ARBA" id="ARBA00022475"/>
    </source>
</evidence>
<protein>
    <submittedName>
        <fullName evidence="10">RDD family protein</fullName>
    </submittedName>
</protein>
<evidence type="ECO:0000256" key="3">
    <source>
        <dbReference type="ARBA" id="ARBA00022692"/>
    </source>
</evidence>
<dbReference type="PANTHER" id="PTHR36115">
    <property type="entry name" value="PROLINE-RICH ANTIGEN HOMOLOG-RELATED"/>
    <property type="match status" value="1"/>
</dbReference>
<feature type="region of interest" description="Disordered" evidence="6">
    <location>
        <begin position="215"/>
        <end position="234"/>
    </location>
</feature>
<evidence type="ECO:0000259" key="8">
    <source>
        <dbReference type="Pfam" id="PF06271"/>
    </source>
</evidence>
<evidence type="ECO:0000313" key="10">
    <source>
        <dbReference type="EMBL" id="MEB3052354.1"/>
    </source>
</evidence>
<feature type="region of interest" description="Disordered" evidence="6">
    <location>
        <begin position="46"/>
        <end position="66"/>
    </location>
</feature>
<name>A0ABU5YQK2_9MYCO</name>
<dbReference type="Pfam" id="PF13240">
    <property type="entry name" value="Zn_Ribbon_1"/>
    <property type="match status" value="1"/>
</dbReference>
<keyword evidence="5 7" id="KW-0472">Membrane</keyword>
<accession>A0ABU5YQK2</accession>
<feature type="transmembrane region" description="Helical" evidence="7">
    <location>
        <begin position="77"/>
        <end position="96"/>
    </location>
</feature>
<evidence type="ECO:0000313" key="11">
    <source>
        <dbReference type="Proteomes" id="UP001299046"/>
    </source>
</evidence>
<dbReference type="InterPro" id="IPR026870">
    <property type="entry name" value="Zinc_ribbon_dom"/>
</dbReference>
<keyword evidence="11" id="KW-1185">Reference proteome</keyword>
<evidence type="ECO:0000256" key="6">
    <source>
        <dbReference type="SAM" id="MobiDB-lite"/>
    </source>
</evidence>
<dbReference type="Pfam" id="PF06271">
    <property type="entry name" value="RDD"/>
    <property type="match status" value="1"/>
</dbReference>
<dbReference type="RefSeq" id="WP_225400381.1">
    <property type="nucleotide sequence ID" value="NZ_JAYJJS010000004.1"/>
</dbReference>
<proteinExistence type="predicted"/>
<organism evidence="10 11">
    <name type="scientific">[Mycobacterium] zoologicum</name>
    <dbReference type="NCBI Taxonomy" id="2872311"/>
    <lineage>
        <taxon>Bacteria</taxon>
        <taxon>Bacillati</taxon>
        <taxon>Actinomycetota</taxon>
        <taxon>Actinomycetes</taxon>
        <taxon>Mycobacteriales</taxon>
        <taxon>Mycobacteriaceae</taxon>
        <taxon>Mycolicibacter</taxon>
    </lineage>
</organism>
<evidence type="ECO:0000256" key="7">
    <source>
        <dbReference type="SAM" id="Phobius"/>
    </source>
</evidence>
<feature type="transmembrane region" description="Helical" evidence="7">
    <location>
        <begin position="103"/>
        <end position="120"/>
    </location>
</feature>
<dbReference type="EMBL" id="JAYJJT010000043">
    <property type="protein sequence ID" value="MEB3052354.1"/>
    <property type="molecule type" value="Genomic_DNA"/>
</dbReference>
<sequence length="234" mass="23993">MPDQPAGAGASCPQCGSGLPPSARFCTRCGHTLTARSGQLYAAAGAPTAVRPTQPPTTPEASDDPIVPAGVAVRSSAFLLDLAAMVSPALPLSIAAASLRTAALVYAVVPVAVVAVWAFMQTWQGLSGTTFGKSLLGLRLVGADDLQRPGVGRALLRGTIFALSLGLAALPMTPDARGRAGLHDRVTGLGVLDVTVGANPLGARPQRTLFRRAASDRSLHRVHSPVPIPTTKRD</sequence>
<feature type="domain" description="RDD" evidence="8">
    <location>
        <begin position="69"/>
        <end position="187"/>
    </location>
</feature>
<dbReference type="InterPro" id="IPR010432">
    <property type="entry name" value="RDD"/>
</dbReference>
<keyword evidence="3 7" id="KW-0812">Transmembrane</keyword>
<evidence type="ECO:0000256" key="5">
    <source>
        <dbReference type="ARBA" id="ARBA00023136"/>
    </source>
</evidence>
<comment type="subcellular location">
    <subcellularLocation>
        <location evidence="1">Cell membrane</location>
        <topology evidence="1">Multi-pass membrane protein</topology>
    </subcellularLocation>
</comment>
<comment type="caution">
    <text evidence="10">The sequence shown here is derived from an EMBL/GenBank/DDBJ whole genome shotgun (WGS) entry which is preliminary data.</text>
</comment>
<dbReference type="InterPro" id="IPR051791">
    <property type="entry name" value="Pra-immunoreactive"/>
</dbReference>
<gene>
    <name evidence="10" type="ORF">KV112_21920</name>
</gene>
<reference evidence="10 11" key="1">
    <citation type="submission" date="2023-12" db="EMBL/GenBank/DDBJ databases">
        <title>Description of new species of Mycobacterium terrae complex isolated from sewage at the Sao Paulo Zoological Park Foundation in Brazil.</title>
        <authorList>
            <person name="Romagnoli C.L."/>
            <person name="Conceicao E.C."/>
            <person name="Machado E."/>
            <person name="Barreto L.B.P.F."/>
            <person name="Sharma A."/>
            <person name="Silva N.M."/>
            <person name="Marques L.E."/>
            <person name="Juliana M.A."/>
            <person name="Lourenco M.C.S."/>
            <person name="Digiampietri L.A."/>
            <person name="Suffys P.N."/>
            <person name="Viana-Niero C."/>
        </authorList>
    </citation>
    <scope>NUCLEOTIDE SEQUENCE [LARGE SCALE GENOMIC DNA]</scope>
    <source>
        <strain evidence="10 11">MYC123</strain>
    </source>
</reference>
<feature type="domain" description="Zinc-ribbon" evidence="9">
    <location>
        <begin position="12"/>
        <end position="33"/>
    </location>
</feature>
<dbReference type="PANTHER" id="PTHR36115:SF6">
    <property type="entry name" value="PROLINE-RICH ANTIGEN HOMOLOG"/>
    <property type="match status" value="1"/>
</dbReference>
<dbReference type="Proteomes" id="UP001299046">
    <property type="component" value="Unassembled WGS sequence"/>
</dbReference>